<dbReference type="AlphaFoldDB" id="A0A0F4NH48"/>
<dbReference type="STRING" id="579748.TW81_13510"/>
<dbReference type="PATRIC" id="fig|579748.3.peg.2793"/>
<organism evidence="3 4">
    <name type="scientific">Vibrio galatheae</name>
    <dbReference type="NCBI Taxonomy" id="579748"/>
    <lineage>
        <taxon>Bacteria</taxon>
        <taxon>Pseudomonadati</taxon>
        <taxon>Pseudomonadota</taxon>
        <taxon>Gammaproteobacteria</taxon>
        <taxon>Vibrionales</taxon>
        <taxon>Vibrionaceae</taxon>
        <taxon>Vibrio</taxon>
    </lineage>
</organism>
<feature type="domain" description="Zona occludens toxin N-terminal" evidence="2">
    <location>
        <begin position="1"/>
        <end position="192"/>
    </location>
</feature>
<feature type="region of interest" description="Disordered" evidence="1">
    <location>
        <begin position="240"/>
        <end position="276"/>
    </location>
</feature>
<evidence type="ECO:0000313" key="3">
    <source>
        <dbReference type="EMBL" id="KJY82425.1"/>
    </source>
</evidence>
<sequence length="374" mass="42539">MINALTGRPGGGKSYEAVAFHIIPALKDGRKVITNVALNIPHFVKIFGQDVIDELLVVVDGDLTNFGSRERPFSKVEHYQDEWRNDKGQAPLFVVDEAHMSVGRNVNDAVLEWYSMHRHYGADILLMTQNLRKVHRDIKDMVEIHYYCVKNAAMGSTKTYTRKVKNGANGVDLNENVRKYEAQYFPFYQSHTSSNKAVEEAVAKDVKPLWKHWTVWLGAILLILGPSMLIANGGIFGDIGETQEESPNTEPQTSSSEEPATEEKTEKKRRRPQDPLSDYKLYASGEIINVVFDKDNRPVRNKTFKRVYIDVYENDFKLFTMTNEDLIEMGYAFKVLTDCVYQLTYQGAARLVVCGDYEEQAKQNDLFAVTPFSG</sequence>
<keyword evidence="4" id="KW-1185">Reference proteome</keyword>
<dbReference type="EMBL" id="JXXV01000024">
    <property type="protein sequence ID" value="KJY82425.1"/>
    <property type="molecule type" value="Genomic_DNA"/>
</dbReference>
<dbReference type="SUPFAM" id="SSF52540">
    <property type="entry name" value="P-loop containing nucleoside triphosphate hydrolases"/>
    <property type="match status" value="1"/>
</dbReference>
<accession>A0A0F4NH48</accession>
<dbReference type="InterPro" id="IPR008900">
    <property type="entry name" value="Zot_N"/>
</dbReference>
<dbReference type="Gene3D" id="3.40.50.300">
    <property type="entry name" value="P-loop containing nucleotide triphosphate hydrolases"/>
    <property type="match status" value="1"/>
</dbReference>
<dbReference type="RefSeq" id="WP_045956259.1">
    <property type="nucleotide sequence ID" value="NZ_JXXV01000024.1"/>
</dbReference>
<proteinExistence type="predicted"/>
<reference evidence="3 4" key="1">
    <citation type="journal article" date="2015" name="BMC Genomics">
        <title>Genome mining reveals unlocked bioactive potential of marine Gram-negative bacteria.</title>
        <authorList>
            <person name="Machado H."/>
            <person name="Sonnenschein E.C."/>
            <person name="Melchiorsen J."/>
            <person name="Gram L."/>
        </authorList>
    </citation>
    <scope>NUCLEOTIDE SEQUENCE [LARGE SCALE GENOMIC DNA]</scope>
    <source>
        <strain evidence="3 4">S2757</strain>
    </source>
</reference>
<gene>
    <name evidence="3" type="ORF">TW81_13510</name>
</gene>
<feature type="compositionally biased region" description="Low complexity" evidence="1">
    <location>
        <begin position="245"/>
        <end position="258"/>
    </location>
</feature>
<dbReference type="InterPro" id="IPR027417">
    <property type="entry name" value="P-loop_NTPase"/>
</dbReference>
<evidence type="ECO:0000256" key="1">
    <source>
        <dbReference type="SAM" id="MobiDB-lite"/>
    </source>
</evidence>
<protein>
    <recommendedName>
        <fullName evidence="2">Zona occludens toxin N-terminal domain-containing protein</fullName>
    </recommendedName>
</protein>
<evidence type="ECO:0000313" key="4">
    <source>
        <dbReference type="Proteomes" id="UP000033673"/>
    </source>
</evidence>
<dbReference type="OrthoDB" id="8479507at2"/>
<dbReference type="Pfam" id="PF05707">
    <property type="entry name" value="Zot"/>
    <property type="match status" value="1"/>
</dbReference>
<comment type="caution">
    <text evidence="3">The sequence shown here is derived from an EMBL/GenBank/DDBJ whole genome shotgun (WGS) entry which is preliminary data.</text>
</comment>
<evidence type="ECO:0000259" key="2">
    <source>
        <dbReference type="Pfam" id="PF05707"/>
    </source>
</evidence>
<name>A0A0F4NH48_9VIBR</name>
<dbReference type="Proteomes" id="UP000033673">
    <property type="component" value="Unassembled WGS sequence"/>
</dbReference>